<keyword evidence="3" id="KW-1185">Reference proteome</keyword>
<feature type="compositionally biased region" description="Low complexity" evidence="1">
    <location>
        <begin position="804"/>
        <end position="817"/>
    </location>
</feature>
<organism evidence="2 3">
    <name type="scientific">Mikania micrantha</name>
    <name type="common">bitter vine</name>
    <dbReference type="NCBI Taxonomy" id="192012"/>
    <lineage>
        <taxon>Eukaryota</taxon>
        <taxon>Viridiplantae</taxon>
        <taxon>Streptophyta</taxon>
        <taxon>Embryophyta</taxon>
        <taxon>Tracheophyta</taxon>
        <taxon>Spermatophyta</taxon>
        <taxon>Magnoliopsida</taxon>
        <taxon>eudicotyledons</taxon>
        <taxon>Gunneridae</taxon>
        <taxon>Pentapetalae</taxon>
        <taxon>asterids</taxon>
        <taxon>campanulids</taxon>
        <taxon>Asterales</taxon>
        <taxon>Asteraceae</taxon>
        <taxon>Asteroideae</taxon>
        <taxon>Heliantheae alliance</taxon>
        <taxon>Eupatorieae</taxon>
        <taxon>Mikania</taxon>
    </lineage>
</organism>
<comment type="caution">
    <text evidence="2">The sequence shown here is derived from an EMBL/GenBank/DDBJ whole genome shotgun (WGS) entry which is preliminary data.</text>
</comment>
<evidence type="ECO:0000313" key="3">
    <source>
        <dbReference type="Proteomes" id="UP000326396"/>
    </source>
</evidence>
<name>A0A5N6LRT5_9ASTR</name>
<feature type="compositionally biased region" description="Polar residues" evidence="1">
    <location>
        <begin position="105"/>
        <end position="115"/>
    </location>
</feature>
<feature type="compositionally biased region" description="Polar residues" evidence="1">
    <location>
        <begin position="166"/>
        <end position="176"/>
    </location>
</feature>
<feature type="region of interest" description="Disordered" evidence="1">
    <location>
        <begin position="553"/>
        <end position="836"/>
    </location>
</feature>
<accession>A0A5N6LRT5</accession>
<feature type="region of interest" description="Disordered" evidence="1">
    <location>
        <begin position="439"/>
        <end position="479"/>
    </location>
</feature>
<dbReference type="AlphaFoldDB" id="A0A5N6LRT5"/>
<dbReference type="OrthoDB" id="540503at2759"/>
<dbReference type="Proteomes" id="UP000326396">
    <property type="component" value="Linkage Group LG8"/>
</dbReference>
<feature type="compositionally biased region" description="Pro residues" evidence="1">
    <location>
        <begin position="42"/>
        <end position="54"/>
    </location>
</feature>
<gene>
    <name evidence="2" type="ORF">E3N88_37342</name>
</gene>
<feature type="compositionally biased region" description="Low complexity" evidence="1">
    <location>
        <begin position="590"/>
        <end position="602"/>
    </location>
</feature>
<sequence length="906" mass="99294">MDFRYARPPPPAPAHPSSDSHQPPVPPPPGTWYSGQFQYHSPSPPPQWAPQPPPHSEHHLPAPPPPPYAAAPPPHMPYPSSHYSIPPRPHMPPPPPPPPHPHYSPVNQEWSNPSWGHQGWDYSAHNKNEDDWAARARAWAASKAVTDDQHQHSQSAPVNLPEEINHQNQYSQNLDFQQHSLPPSSYQQYSSSFSLPPRPPANLMQEPSSFSSGYAPDGHYSYPARDGNFQDQTVAYPHQESTPTTLPVPPQEVPSSYSSVAGKEEPSDMNRNFYQPSRMTFASAPQQPSISPNERLISIEQPHYSINSSAELETDLSNQPLEFGSRYGHDHGPFGQSGVPGMPYPSMPSVHTNIQQADPSVGVTSPVSMHSTPLFGRMSSFQPTMPSSNTTFPIGSSNAFHGDIYGTPGFIERPKKASVPNWLKEEIIKQKAVIGSSASEVSRLDTVSNEKDEGIDRKREVGGKGLDSTLSTEEDSDDEDYVEAARTAAVNLEIKRILTEVLSKVTDELFDEIATKVLEEDDLDVEAEHKAHNTSAATAPKPTAKVIIPANTKGVDADDASGKSDSSSPGDVLGLGSYASDDDEEKKVQNSPSPSSNSSKPPVHLEENGRSQVDDGDVHGKKSLEESDFHRVSPNGLIVSQNDKSSGEKVKPDSSDFLNSKQSVEGGLKAKNSLQDDSQGRSSRNGPDTSVKDKKNDNIDENSRTHDERDIKRAKKEDQSGTKVKIETQDSGKRIGKPEVKNDKEERERDKRSREKEDSRKREKEKDGKNERSKYKPVGDSSRHKRYHSPSPGGRGRSGKDNTSVSHAHGSSDGSSDNSRRKVHSKRRDLSPSPNEACRLNLAKWAGWGEKWVRIDKCQGLLASVLTASILSILLLKPPGKGGGQGQDQDPGDSIHNAYFPTAFEG</sequence>
<proteinExistence type="predicted"/>
<feature type="compositionally biased region" description="Pro residues" evidence="1">
    <location>
        <begin position="61"/>
        <end position="77"/>
    </location>
</feature>
<feature type="compositionally biased region" description="Basic and acidic residues" evidence="1">
    <location>
        <begin position="603"/>
        <end position="631"/>
    </location>
</feature>
<evidence type="ECO:0000313" key="2">
    <source>
        <dbReference type="EMBL" id="KAD2803965.1"/>
    </source>
</evidence>
<feature type="compositionally biased region" description="Basic and acidic residues" evidence="1">
    <location>
        <begin position="690"/>
        <end position="774"/>
    </location>
</feature>
<evidence type="ECO:0000256" key="1">
    <source>
        <dbReference type="SAM" id="MobiDB-lite"/>
    </source>
</evidence>
<reference evidence="2 3" key="1">
    <citation type="submission" date="2019-05" db="EMBL/GenBank/DDBJ databases">
        <title>Mikania micrantha, genome provides insights into the molecular mechanism of rapid growth.</title>
        <authorList>
            <person name="Liu B."/>
        </authorList>
    </citation>
    <scope>NUCLEOTIDE SEQUENCE [LARGE SCALE GENOMIC DNA]</scope>
    <source>
        <strain evidence="2">NLD-2019</strain>
        <tissue evidence="2">Leaf</tissue>
    </source>
</reference>
<feature type="compositionally biased region" description="Polar residues" evidence="1">
    <location>
        <begin position="229"/>
        <end position="245"/>
    </location>
</feature>
<feature type="compositionally biased region" description="Pro residues" evidence="1">
    <location>
        <begin position="86"/>
        <end position="102"/>
    </location>
</feature>
<dbReference type="EMBL" id="SZYD01000018">
    <property type="protein sequence ID" value="KAD2803965.1"/>
    <property type="molecule type" value="Genomic_DNA"/>
</dbReference>
<feature type="compositionally biased region" description="Basic and acidic residues" evidence="1">
    <location>
        <begin position="645"/>
        <end position="654"/>
    </location>
</feature>
<protein>
    <submittedName>
        <fullName evidence="2">Uncharacterized protein</fullName>
    </submittedName>
</protein>
<feature type="compositionally biased region" description="Basic and acidic residues" evidence="1">
    <location>
        <begin position="124"/>
        <end position="134"/>
    </location>
</feature>
<feature type="compositionally biased region" description="Polar residues" evidence="1">
    <location>
        <begin position="672"/>
        <end position="688"/>
    </location>
</feature>
<feature type="compositionally biased region" description="Basic and acidic residues" evidence="1">
    <location>
        <begin position="448"/>
        <end position="462"/>
    </location>
</feature>
<feature type="compositionally biased region" description="Low complexity" evidence="1">
    <location>
        <begin position="177"/>
        <end position="195"/>
    </location>
</feature>
<feature type="region of interest" description="Disordered" evidence="1">
    <location>
        <begin position="1"/>
        <end position="273"/>
    </location>
</feature>